<protein>
    <submittedName>
        <fullName evidence="1">TIM-barrel domain-containing protein</fullName>
    </submittedName>
</protein>
<gene>
    <name evidence="1" type="ORF">BH720_025315</name>
</gene>
<accession>A0ACD5GQD0</accession>
<evidence type="ECO:0000313" key="1">
    <source>
        <dbReference type="EMBL" id="XPM62842.1"/>
    </source>
</evidence>
<organism evidence="1 2">
    <name type="scientific">Desertifilum tharense IPPAS B-1220</name>
    <dbReference type="NCBI Taxonomy" id="1781255"/>
    <lineage>
        <taxon>Bacteria</taxon>
        <taxon>Bacillati</taxon>
        <taxon>Cyanobacteriota</taxon>
        <taxon>Cyanophyceae</taxon>
        <taxon>Desertifilales</taxon>
        <taxon>Desertifilaceae</taxon>
        <taxon>Desertifilum</taxon>
    </lineage>
</organism>
<proteinExistence type="predicted"/>
<dbReference type="EMBL" id="CP182909">
    <property type="protein sequence ID" value="XPM62842.1"/>
    <property type="molecule type" value="Genomic_DNA"/>
</dbReference>
<dbReference type="Proteomes" id="UP000095472">
    <property type="component" value="Chromosome"/>
</dbReference>
<keyword evidence="2" id="KW-1185">Reference proteome</keyword>
<name>A0ACD5GQD0_9CYAN</name>
<sequence length="229" mass="25687">MRTRPCGISVPFVVATYRPPYKPVSNNGSISPGILSASGYSALNDSQSALIQEGKLTQRPESDTQDWYFFAYGYDYTQGLKDFVQLCGSIPMLPRWAFGVWFSLYDQMSDRSYQALCDRFTELELPLEVLLLDVDWHRSGWCGWDWNRELFPEPSQFLQWAHDSGLHIGANVHVDGVSPEESQFLALCKARNLDPQKSKAAKPFPSKTLPAVGFSTLGTPKTNKAIPPT</sequence>
<reference evidence="1 2" key="1">
    <citation type="journal article" date="2016" name="Genome Announc.">
        <title>Draft Genome Sequence of the Thermotolerant Cyanobacterium Desertifilum sp. IPPAS B-1220.</title>
        <authorList>
            <person name="Mironov K.S."/>
            <person name="Sinetova M.A."/>
            <person name="Bolatkhan K."/>
            <person name="Zayadan B.K."/>
            <person name="Ustinova V.V."/>
            <person name="Kupriyanova E.V."/>
            <person name="Skrypnik A.N."/>
            <person name="Gogoleva N.E."/>
            <person name="Gogolev Y.V."/>
            <person name="Los D.A."/>
        </authorList>
    </citation>
    <scope>NUCLEOTIDE SEQUENCE [LARGE SCALE GENOMIC DNA]</scope>
    <source>
        <strain evidence="1 2">IPPAS B-1220</strain>
    </source>
</reference>
<evidence type="ECO:0000313" key="2">
    <source>
        <dbReference type="Proteomes" id="UP000095472"/>
    </source>
</evidence>